<comment type="similarity">
    <text evidence="1">Belongs to the short-chain dehydrogenases/reductases (SDR) family.</text>
</comment>
<proteinExistence type="inferred from homology"/>
<dbReference type="RefSeq" id="WP_059211602.1">
    <property type="nucleotide sequence ID" value="NZ_KQ948683.1"/>
</dbReference>
<dbReference type="PANTHER" id="PTHR43943:SF2">
    <property type="entry name" value="DEHYDROGENASE_REDUCTASE 4"/>
    <property type="match status" value="1"/>
</dbReference>
<dbReference type="STRING" id="58343.AQJ46_47625"/>
<evidence type="ECO:0000256" key="1">
    <source>
        <dbReference type="ARBA" id="ARBA00006484"/>
    </source>
</evidence>
<dbReference type="Gene3D" id="3.40.50.720">
    <property type="entry name" value="NAD(P)-binding Rossmann-like Domain"/>
    <property type="match status" value="1"/>
</dbReference>
<comment type="caution">
    <text evidence="3">The sequence shown here is derived from an EMBL/GenBank/DDBJ whole genome shotgun (WGS) entry which is preliminary data.</text>
</comment>
<dbReference type="FunFam" id="3.40.50.720:FF:000084">
    <property type="entry name" value="Short-chain dehydrogenase reductase"/>
    <property type="match status" value="1"/>
</dbReference>
<dbReference type="GO" id="GO:0016491">
    <property type="term" value="F:oxidoreductase activity"/>
    <property type="evidence" value="ECO:0007669"/>
    <property type="project" value="UniProtKB-KW"/>
</dbReference>
<reference evidence="3 4" key="1">
    <citation type="submission" date="2015-10" db="EMBL/GenBank/DDBJ databases">
        <title>Draft genome sequence of Streptomyces canus DSM 40017, type strain for the species Streptomyces canus.</title>
        <authorList>
            <person name="Ruckert C."/>
            <person name="Winkler A."/>
            <person name="Kalinowski J."/>
            <person name="Kampfer P."/>
            <person name="Glaeser S."/>
        </authorList>
    </citation>
    <scope>NUCLEOTIDE SEQUENCE [LARGE SCALE GENOMIC DNA]</scope>
    <source>
        <strain evidence="3 4">DSM 40017</strain>
    </source>
</reference>
<gene>
    <name evidence="3" type="ORF">AQJ46_47625</name>
</gene>
<accession>A0A101RKY4</accession>
<dbReference type="PRINTS" id="PR00081">
    <property type="entry name" value="GDHRDH"/>
</dbReference>
<dbReference type="PRINTS" id="PR00080">
    <property type="entry name" value="SDRFAMILY"/>
</dbReference>
<keyword evidence="2" id="KW-0560">Oxidoreductase</keyword>
<dbReference type="NCBIfam" id="NF005559">
    <property type="entry name" value="PRK07231.1"/>
    <property type="match status" value="1"/>
</dbReference>
<dbReference type="EMBL" id="LMWU01000073">
    <property type="protein sequence ID" value="KUN57415.1"/>
    <property type="molecule type" value="Genomic_DNA"/>
</dbReference>
<dbReference type="InterPro" id="IPR036291">
    <property type="entry name" value="NAD(P)-bd_dom_sf"/>
</dbReference>
<dbReference type="AlphaFoldDB" id="A0A101RKY4"/>
<evidence type="ECO:0000256" key="2">
    <source>
        <dbReference type="ARBA" id="ARBA00023002"/>
    </source>
</evidence>
<name>A0A101RKY4_9ACTN</name>
<dbReference type="PANTHER" id="PTHR43943">
    <property type="entry name" value="DEHYDROGENASE/REDUCTASE (SDR FAMILY) MEMBER 4"/>
    <property type="match status" value="1"/>
</dbReference>
<dbReference type="InterPro" id="IPR002347">
    <property type="entry name" value="SDR_fam"/>
</dbReference>
<dbReference type="Proteomes" id="UP000053669">
    <property type="component" value="Unassembled WGS sequence"/>
</dbReference>
<organism evidence="3 4">
    <name type="scientific">Streptomyces canus</name>
    <dbReference type="NCBI Taxonomy" id="58343"/>
    <lineage>
        <taxon>Bacteria</taxon>
        <taxon>Bacillati</taxon>
        <taxon>Actinomycetota</taxon>
        <taxon>Actinomycetes</taxon>
        <taxon>Kitasatosporales</taxon>
        <taxon>Streptomycetaceae</taxon>
        <taxon>Streptomyces</taxon>
        <taxon>Streptomyces aurantiacus group</taxon>
    </lineage>
</organism>
<evidence type="ECO:0000313" key="4">
    <source>
        <dbReference type="Proteomes" id="UP000053669"/>
    </source>
</evidence>
<protein>
    <submittedName>
        <fullName evidence="3">Short-chain dehydrogenase</fullName>
    </submittedName>
</protein>
<dbReference type="PROSITE" id="PS00061">
    <property type="entry name" value="ADH_SHORT"/>
    <property type="match status" value="1"/>
</dbReference>
<dbReference type="SUPFAM" id="SSF51735">
    <property type="entry name" value="NAD(P)-binding Rossmann-fold domains"/>
    <property type="match status" value="1"/>
</dbReference>
<dbReference type="InterPro" id="IPR020904">
    <property type="entry name" value="Sc_DH/Rdtase_CS"/>
</dbReference>
<evidence type="ECO:0000313" key="3">
    <source>
        <dbReference type="EMBL" id="KUN57415.1"/>
    </source>
</evidence>
<sequence length="257" mass="26903">MTTTNLFDLSGRIAVVTGGSRGLGREICLAYAEHGATVVVVSRKADACRELAEQITRDTGQQAVGLGCHVGRWADCTELVDTVYERFGRIDVLVNNAGVSPLYASLDEVTEELFDKVIAVNLKGPFRLAALVGTRMAQGSGGSIINISSAGAVSPSPRELPYAAAKAGLNVLTGGMARAFGPTVRVNTIMPGAFRTDVTKAWDLEAFEQFARREFPLGRIGTPAEITGAALYLAGDASSYTTGATITVDGGMTSSHA</sequence>
<dbReference type="CDD" id="cd05233">
    <property type="entry name" value="SDR_c"/>
    <property type="match status" value="1"/>
</dbReference>
<dbReference type="Pfam" id="PF13561">
    <property type="entry name" value="adh_short_C2"/>
    <property type="match status" value="1"/>
</dbReference>